<gene>
    <name evidence="2" type="ORF">C2G38_2071563</name>
</gene>
<feature type="chain" id="PRO_5017270630" evidence="1">
    <location>
        <begin position="24"/>
        <end position="203"/>
    </location>
</feature>
<dbReference type="OrthoDB" id="10285509at2759"/>
<protein>
    <submittedName>
        <fullName evidence="2">Uncharacterized protein</fullName>
    </submittedName>
</protein>
<keyword evidence="3" id="KW-1185">Reference proteome</keyword>
<dbReference type="Proteomes" id="UP000266673">
    <property type="component" value="Unassembled WGS sequence"/>
</dbReference>
<evidence type="ECO:0000313" key="2">
    <source>
        <dbReference type="EMBL" id="RIB23853.1"/>
    </source>
</evidence>
<name>A0A397VV16_9GLOM</name>
<organism evidence="2 3">
    <name type="scientific">Gigaspora rosea</name>
    <dbReference type="NCBI Taxonomy" id="44941"/>
    <lineage>
        <taxon>Eukaryota</taxon>
        <taxon>Fungi</taxon>
        <taxon>Fungi incertae sedis</taxon>
        <taxon>Mucoromycota</taxon>
        <taxon>Glomeromycotina</taxon>
        <taxon>Glomeromycetes</taxon>
        <taxon>Diversisporales</taxon>
        <taxon>Gigasporaceae</taxon>
        <taxon>Gigaspora</taxon>
    </lineage>
</organism>
<reference evidence="2 3" key="1">
    <citation type="submission" date="2018-06" db="EMBL/GenBank/DDBJ databases">
        <title>Comparative genomics reveals the genomic features of Rhizophagus irregularis, R. cerebriforme, R. diaphanum and Gigaspora rosea, and their symbiotic lifestyle signature.</title>
        <authorList>
            <person name="Morin E."/>
            <person name="San Clemente H."/>
            <person name="Chen E.C.H."/>
            <person name="De La Providencia I."/>
            <person name="Hainaut M."/>
            <person name="Kuo A."/>
            <person name="Kohler A."/>
            <person name="Murat C."/>
            <person name="Tang N."/>
            <person name="Roy S."/>
            <person name="Loubradou J."/>
            <person name="Henrissat B."/>
            <person name="Grigoriev I.V."/>
            <person name="Corradi N."/>
            <person name="Roux C."/>
            <person name="Martin F.M."/>
        </authorList>
    </citation>
    <scope>NUCLEOTIDE SEQUENCE [LARGE SCALE GENOMIC DNA]</scope>
    <source>
        <strain evidence="2 3">DAOM 194757</strain>
    </source>
</reference>
<keyword evidence="1" id="KW-0732">Signal</keyword>
<accession>A0A397VV16</accession>
<evidence type="ECO:0000313" key="3">
    <source>
        <dbReference type="Proteomes" id="UP000266673"/>
    </source>
</evidence>
<proteinExistence type="predicted"/>
<feature type="signal peptide" evidence="1">
    <location>
        <begin position="1"/>
        <end position="23"/>
    </location>
</feature>
<sequence>MVKSELFSFLIVLLLSISCSSQAAPAKSYSSIGNPEYPKGVNIPSSFTLPDGIVFKFVLYTGGIANYICDTASGQWIEDVFRNIYFNHKEDLNEYPFSAVAYVDFKGNDILLRSAIPSDTSVANVTVLGSSPSSNPANYHDEILSVENTAGKGAFSDITHVILTDWIGGAAPATNLCGTDYPNGYVYASKFTTTLLFYHHGTK</sequence>
<comment type="caution">
    <text evidence="2">The sequence shown here is derived from an EMBL/GenBank/DDBJ whole genome shotgun (WGS) entry which is preliminary data.</text>
</comment>
<dbReference type="PROSITE" id="PS51257">
    <property type="entry name" value="PROKAR_LIPOPROTEIN"/>
    <property type="match status" value="1"/>
</dbReference>
<evidence type="ECO:0000256" key="1">
    <source>
        <dbReference type="SAM" id="SignalP"/>
    </source>
</evidence>
<dbReference type="EMBL" id="QKWP01000241">
    <property type="protein sequence ID" value="RIB23853.1"/>
    <property type="molecule type" value="Genomic_DNA"/>
</dbReference>
<dbReference type="AlphaFoldDB" id="A0A397VV16"/>